<evidence type="ECO:0000313" key="2">
    <source>
        <dbReference type="Proteomes" id="UP001195483"/>
    </source>
</evidence>
<accession>A0AAE0RU89</accession>
<name>A0AAE0RU89_9BIVA</name>
<protein>
    <submittedName>
        <fullName evidence="1">Uncharacterized protein</fullName>
    </submittedName>
</protein>
<organism evidence="1 2">
    <name type="scientific">Potamilus streckersoni</name>
    <dbReference type="NCBI Taxonomy" id="2493646"/>
    <lineage>
        <taxon>Eukaryota</taxon>
        <taxon>Metazoa</taxon>
        <taxon>Spiralia</taxon>
        <taxon>Lophotrochozoa</taxon>
        <taxon>Mollusca</taxon>
        <taxon>Bivalvia</taxon>
        <taxon>Autobranchia</taxon>
        <taxon>Heteroconchia</taxon>
        <taxon>Palaeoheterodonta</taxon>
        <taxon>Unionida</taxon>
        <taxon>Unionoidea</taxon>
        <taxon>Unionidae</taxon>
        <taxon>Ambleminae</taxon>
        <taxon>Lampsilini</taxon>
        <taxon>Potamilus</taxon>
    </lineage>
</organism>
<sequence>MIHLWIRFTNRNYMLDMDEFETAPFVFTNEMAAKINSIIENEGRKAEQDATTPKLSSPSLTAMVQDFFNATQSRTEIPPSNKTWDIASEV</sequence>
<dbReference type="AlphaFoldDB" id="A0AAE0RU89"/>
<keyword evidence="2" id="KW-1185">Reference proteome</keyword>
<gene>
    <name evidence="1" type="ORF">CHS0354_018199</name>
</gene>
<evidence type="ECO:0000313" key="1">
    <source>
        <dbReference type="EMBL" id="KAK3579762.1"/>
    </source>
</evidence>
<dbReference type="Proteomes" id="UP001195483">
    <property type="component" value="Unassembled WGS sequence"/>
</dbReference>
<reference evidence="1" key="2">
    <citation type="journal article" date="2021" name="Genome Biol. Evol.">
        <title>Developing a high-quality reference genome for a parasitic bivalve with doubly uniparental inheritance (Bivalvia: Unionida).</title>
        <authorList>
            <person name="Smith C.H."/>
        </authorList>
    </citation>
    <scope>NUCLEOTIDE SEQUENCE</scope>
    <source>
        <strain evidence="1">CHS0354</strain>
        <tissue evidence="1">Mantle</tissue>
    </source>
</reference>
<reference evidence="1" key="1">
    <citation type="journal article" date="2021" name="Genome Biol. Evol.">
        <title>A High-Quality Reference Genome for a Parasitic Bivalve with Doubly Uniparental Inheritance (Bivalvia: Unionida).</title>
        <authorList>
            <person name="Smith C.H."/>
        </authorList>
    </citation>
    <scope>NUCLEOTIDE SEQUENCE</scope>
    <source>
        <strain evidence="1">CHS0354</strain>
    </source>
</reference>
<proteinExistence type="predicted"/>
<reference evidence="1" key="3">
    <citation type="submission" date="2023-05" db="EMBL/GenBank/DDBJ databases">
        <authorList>
            <person name="Smith C.H."/>
        </authorList>
    </citation>
    <scope>NUCLEOTIDE SEQUENCE</scope>
    <source>
        <strain evidence="1">CHS0354</strain>
        <tissue evidence="1">Mantle</tissue>
    </source>
</reference>
<dbReference type="EMBL" id="JAEAOA010001128">
    <property type="protein sequence ID" value="KAK3579762.1"/>
    <property type="molecule type" value="Genomic_DNA"/>
</dbReference>
<comment type="caution">
    <text evidence="1">The sequence shown here is derived from an EMBL/GenBank/DDBJ whole genome shotgun (WGS) entry which is preliminary data.</text>
</comment>